<proteinExistence type="predicted"/>
<dbReference type="EMBL" id="JXQQ01000010">
    <property type="protein sequence ID" value="KIQ35406.1"/>
    <property type="molecule type" value="Genomic_DNA"/>
</dbReference>
<evidence type="ECO:0000259" key="3">
    <source>
        <dbReference type="Pfam" id="PF02775"/>
    </source>
</evidence>
<name>A0A0D0MSC6_VARPD</name>
<feature type="domain" description="Thiamine pyrophosphate enzyme TPP-binding" evidence="3">
    <location>
        <begin position="449"/>
        <end position="593"/>
    </location>
</feature>
<dbReference type="SUPFAM" id="SSF52518">
    <property type="entry name" value="Thiamin diphosphate-binding fold (THDP-binding)"/>
    <property type="match status" value="2"/>
</dbReference>
<dbReference type="Pfam" id="PF02775">
    <property type="entry name" value="TPP_enzyme_C"/>
    <property type="match status" value="1"/>
</dbReference>
<dbReference type="CDD" id="cd07034">
    <property type="entry name" value="TPP_PYR_PFOR_IOR-alpha_like"/>
    <property type="match status" value="1"/>
</dbReference>
<reference evidence="4 5" key="1">
    <citation type="submission" date="2014-12" db="EMBL/GenBank/DDBJ databases">
        <title>16Stimator: statistical estimation of ribosomal gene copy numbers from draft genome assemblies.</title>
        <authorList>
            <person name="Perisin M.A."/>
            <person name="Vetter M."/>
            <person name="Gilbert J.A."/>
            <person name="Bergelson J."/>
        </authorList>
    </citation>
    <scope>NUCLEOTIDE SEQUENCE [LARGE SCALE GENOMIC DNA]</scope>
    <source>
        <strain evidence="4 5">MEDvA23</strain>
    </source>
</reference>
<dbReference type="PANTHER" id="PTHR43710">
    <property type="entry name" value="2-HYDROXYACYL-COA LYASE"/>
    <property type="match status" value="1"/>
</dbReference>
<dbReference type="PANTHER" id="PTHR43710:SF5">
    <property type="entry name" value="INDOLEPYRUVATE FERREDOXIN OXIDOREDUCTASE ALPHA SUBUNIT"/>
    <property type="match status" value="1"/>
</dbReference>
<dbReference type="InterPro" id="IPR045025">
    <property type="entry name" value="HACL1-like"/>
</dbReference>
<evidence type="ECO:0000313" key="5">
    <source>
        <dbReference type="Proteomes" id="UP000032067"/>
    </source>
</evidence>
<dbReference type="AlphaFoldDB" id="A0A0D0MSC6"/>
<sequence>MAERSFKHEVEKLKIAPGAEFEGEGILAVTKALLQSGVAYVGGYQGSPVSHLMDVLADASETLDALGVHFDSSASEATAAAMLGASVHYPLRGAITFKSTVGTNVASDALSNLASGGVTGGVLVILGEDYGEGSSIIQERSHAFAMKSQMWLLDPRPNHASLVRAVEKAFELSEASRTPAMLTMRVRACHSHGRFIASENRRPPFTVKDALDEPRRDIHRMALAPATFVHEHEKISDRWPAAQAFIREHALNEIFGDAKLNVGLVVQGGLYNSLMRALELLGLADIYGRTALPIYVMNVVYPVVDLEVQEFFEGKDAVLMLEEGQPEFIEQTLHTIVNRQEMTTRVHGKDMLPKAGEYTTLVMLKGLRRFLQKYVPSMLEKERIPEGVRQMLAPKVTPIIPSMPGVALDDGGPVLPRPPSFCTGCPERPVFTALKMVEKETGKHHISADIGCHQFAALAPFDIGATSMGYGLGAAGAAALNTGQTGRRSVSIMGDGGFWHNGLTSGVGNAVFNQSNSVIVLVDNGYSAATGGQDILSSRGAGPTRTASLPIVEAVRGIGVRWIRTVSRTYDLKAMKRALSDALTSSDSGPKVVVAQSECMLNKQRRIKPQVRDRLKAGARVVQEKFGVDAETCTGDHSCIRLSGCPSLTIKDNPDPLRQDPVATVESSCVACGHCGEVSHAAVLCPSFYRIEVVRNAGWFERWRNRLANAVIHPMQRRLAAKEFRYAA</sequence>
<dbReference type="Proteomes" id="UP000032067">
    <property type="component" value="Unassembled WGS sequence"/>
</dbReference>
<dbReference type="CDD" id="cd02008">
    <property type="entry name" value="TPP_IOR_alpha"/>
    <property type="match status" value="1"/>
</dbReference>
<dbReference type="InterPro" id="IPR011766">
    <property type="entry name" value="TPP_enzyme_TPP-bd"/>
</dbReference>
<accession>A0A0D0MSC6</accession>
<dbReference type="GO" id="GO:0016491">
    <property type="term" value="F:oxidoreductase activity"/>
    <property type="evidence" value="ECO:0007669"/>
    <property type="project" value="UniProtKB-KW"/>
</dbReference>
<evidence type="ECO:0000313" key="4">
    <source>
        <dbReference type="EMBL" id="KIQ35406.1"/>
    </source>
</evidence>
<dbReference type="Gene3D" id="3.40.50.970">
    <property type="match status" value="2"/>
</dbReference>
<dbReference type="GO" id="GO:0030976">
    <property type="term" value="F:thiamine pyrophosphate binding"/>
    <property type="evidence" value="ECO:0007669"/>
    <property type="project" value="InterPro"/>
</dbReference>
<evidence type="ECO:0000256" key="2">
    <source>
        <dbReference type="ARBA" id="ARBA00023002"/>
    </source>
</evidence>
<comment type="caution">
    <text evidence="4">The sequence shown here is derived from an EMBL/GenBank/DDBJ whole genome shotgun (WGS) entry which is preliminary data.</text>
</comment>
<dbReference type="GO" id="GO:0046872">
    <property type="term" value="F:metal ion binding"/>
    <property type="evidence" value="ECO:0007669"/>
    <property type="project" value="UniProtKB-KW"/>
</dbReference>
<organism evidence="4 5">
    <name type="scientific">Variovorax paradoxus</name>
    <dbReference type="NCBI Taxonomy" id="34073"/>
    <lineage>
        <taxon>Bacteria</taxon>
        <taxon>Pseudomonadati</taxon>
        <taxon>Pseudomonadota</taxon>
        <taxon>Betaproteobacteria</taxon>
        <taxon>Burkholderiales</taxon>
        <taxon>Comamonadaceae</taxon>
        <taxon>Variovorax</taxon>
    </lineage>
</organism>
<keyword evidence="4" id="KW-0670">Pyruvate</keyword>
<protein>
    <submittedName>
        <fullName evidence="4">Indolepyruvate ferredoxin oxidoreductase</fullName>
    </submittedName>
</protein>
<dbReference type="OrthoDB" id="9804603at2"/>
<evidence type="ECO:0000256" key="1">
    <source>
        <dbReference type="ARBA" id="ARBA00022723"/>
    </source>
</evidence>
<gene>
    <name evidence="4" type="ORF">RT97_06060</name>
</gene>
<dbReference type="GO" id="GO:0044281">
    <property type="term" value="P:small molecule metabolic process"/>
    <property type="evidence" value="ECO:0007669"/>
    <property type="project" value="UniProtKB-ARBA"/>
</dbReference>
<keyword evidence="1" id="KW-0479">Metal-binding</keyword>
<keyword evidence="2" id="KW-0560">Oxidoreductase</keyword>
<dbReference type="InterPro" id="IPR029061">
    <property type="entry name" value="THDP-binding"/>
</dbReference>
<dbReference type="InterPro" id="IPR002880">
    <property type="entry name" value="Pyrv_Fd/Flavodoxin_OxRdtase_N"/>
</dbReference>
<dbReference type="RefSeq" id="WP_042577831.1">
    <property type="nucleotide sequence ID" value="NZ_JXQQ01000010.1"/>
</dbReference>